<dbReference type="Gene3D" id="3.20.20.120">
    <property type="entry name" value="Enolase-like C-terminal domain"/>
    <property type="match status" value="1"/>
</dbReference>
<dbReference type="InterPro" id="IPR029017">
    <property type="entry name" value="Enolase-like_N"/>
</dbReference>
<gene>
    <name evidence="3" type="ORF">IAB88_07195</name>
</gene>
<dbReference type="PANTHER" id="PTHR48073">
    <property type="entry name" value="O-SUCCINYLBENZOATE SYNTHASE-RELATED"/>
    <property type="match status" value="1"/>
</dbReference>
<evidence type="ECO:0000256" key="1">
    <source>
        <dbReference type="ARBA" id="ARBA00022723"/>
    </source>
</evidence>
<comment type="caution">
    <text evidence="3">The sequence shown here is derived from an EMBL/GenBank/DDBJ whole genome shotgun (WGS) entry which is preliminary data.</text>
</comment>
<dbReference type="PANTHER" id="PTHR48073:SF2">
    <property type="entry name" value="O-SUCCINYLBENZOATE SYNTHASE"/>
    <property type="match status" value="1"/>
</dbReference>
<reference evidence="3" key="2">
    <citation type="journal article" date="2021" name="PeerJ">
        <title>Extensive microbial diversity within the chicken gut microbiome revealed by metagenomics and culture.</title>
        <authorList>
            <person name="Gilroy R."/>
            <person name="Ravi A."/>
            <person name="Getino M."/>
            <person name="Pursley I."/>
            <person name="Horton D.L."/>
            <person name="Alikhan N.F."/>
            <person name="Baker D."/>
            <person name="Gharbi K."/>
            <person name="Hall N."/>
            <person name="Watson M."/>
            <person name="Adriaenssens E.M."/>
            <person name="Foster-Nyarko E."/>
            <person name="Jarju S."/>
            <person name="Secka A."/>
            <person name="Antonio M."/>
            <person name="Oren A."/>
            <person name="Chaudhuri R.R."/>
            <person name="La Ragione R."/>
            <person name="Hildebrand F."/>
            <person name="Pallen M.J."/>
        </authorList>
    </citation>
    <scope>NUCLEOTIDE SEQUENCE</scope>
    <source>
        <strain evidence="3">6919</strain>
    </source>
</reference>
<evidence type="ECO:0000313" key="3">
    <source>
        <dbReference type="EMBL" id="MBO8476763.1"/>
    </source>
</evidence>
<dbReference type="InterPro" id="IPR013342">
    <property type="entry name" value="Mandelate_racemase_C"/>
</dbReference>
<dbReference type="Pfam" id="PF13378">
    <property type="entry name" value="MR_MLE_C"/>
    <property type="match status" value="1"/>
</dbReference>
<dbReference type="Proteomes" id="UP000823598">
    <property type="component" value="Unassembled WGS sequence"/>
</dbReference>
<evidence type="ECO:0000313" key="4">
    <source>
        <dbReference type="Proteomes" id="UP000823598"/>
    </source>
</evidence>
<organism evidence="3 4">
    <name type="scientific">Candidatus Limisoma faecipullorum</name>
    <dbReference type="NCBI Taxonomy" id="2840854"/>
    <lineage>
        <taxon>Bacteria</taxon>
        <taxon>Pseudomonadati</taxon>
        <taxon>Bacteroidota</taxon>
        <taxon>Bacteroidia</taxon>
        <taxon>Bacteroidales</taxon>
        <taxon>Candidatus Limisoma</taxon>
    </lineage>
</organism>
<dbReference type="InterPro" id="IPR029065">
    <property type="entry name" value="Enolase_C-like"/>
</dbReference>
<dbReference type="SUPFAM" id="SSF54826">
    <property type="entry name" value="Enolase N-terminal domain-like"/>
    <property type="match status" value="1"/>
</dbReference>
<keyword evidence="1" id="KW-0479">Metal-binding</keyword>
<reference evidence="3" key="1">
    <citation type="submission" date="2020-10" db="EMBL/GenBank/DDBJ databases">
        <authorList>
            <person name="Gilroy R."/>
        </authorList>
    </citation>
    <scope>NUCLEOTIDE SEQUENCE</scope>
    <source>
        <strain evidence="3">6919</strain>
    </source>
</reference>
<dbReference type="GO" id="GO:0009063">
    <property type="term" value="P:amino acid catabolic process"/>
    <property type="evidence" value="ECO:0007669"/>
    <property type="project" value="InterPro"/>
</dbReference>
<dbReference type="SMART" id="SM00922">
    <property type="entry name" value="MR_MLE"/>
    <property type="match status" value="1"/>
</dbReference>
<proteinExistence type="predicted"/>
<dbReference type="EMBL" id="JADIMC010000081">
    <property type="protein sequence ID" value="MBO8476763.1"/>
    <property type="molecule type" value="Genomic_DNA"/>
</dbReference>
<name>A0A9D9NKS9_9BACT</name>
<dbReference type="PROSITE" id="PS00909">
    <property type="entry name" value="MR_MLE_2"/>
    <property type="match status" value="1"/>
</dbReference>
<feature type="domain" description="Mandelate racemase/muconate lactonizing enzyme C-terminal" evidence="2">
    <location>
        <begin position="128"/>
        <end position="226"/>
    </location>
</feature>
<dbReference type="SUPFAM" id="SSF51604">
    <property type="entry name" value="Enolase C-terminal domain-like"/>
    <property type="match status" value="1"/>
</dbReference>
<evidence type="ECO:0000259" key="2">
    <source>
        <dbReference type="SMART" id="SM00922"/>
    </source>
</evidence>
<dbReference type="CDD" id="cd03320">
    <property type="entry name" value="OSBS"/>
    <property type="match status" value="1"/>
</dbReference>
<protein>
    <submittedName>
        <fullName evidence="3">O-succinylbenzoate synthase</fullName>
    </submittedName>
</protein>
<sequence length="348" mass="38590">MKAKYCRYVLKFKQPAGTSRGVLLEKETYFLRLEDESAPGVYGLGECALFRGLSADDVPEYEDKLKELCANIERDEATDLQNFPSIMFGLQTAIYDISNGGRMLPFPSAFTEGESGIPINGLVWMGTKDEMLARIKEKISAGFTTIKLKVGAIDFDSELEMVRFIRSHYSADELTIRLDANGGFTPENAMQRLAEFSKYGIHSIEQPIRAGLWKEMRCLCDNSPIDIALDEELIGISVPERMGEMLDAVKPKYIILKPSLVGGFSGAQMWMQQAAVRGIGGWITSALESNIGLNAIAQWTARMGAEMPQGLGTGALYVNNIGSPLEVVGDSLRYNPSVRWNFPDLEWQ</sequence>
<dbReference type="Gene3D" id="3.30.390.10">
    <property type="entry name" value="Enolase-like, N-terminal domain"/>
    <property type="match status" value="1"/>
</dbReference>
<accession>A0A9D9NKS9</accession>
<dbReference type="InterPro" id="IPR036849">
    <property type="entry name" value="Enolase-like_C_sf"/>
</dbReference>
<dbReference type="InterPro" id="IPR018110">
    <property type="entry name" value="Mandel_Rmase/mucon_lact_enz_CS"/>
</dbReference>
<dbReference type="GO" id="GO:0016854">
    <property type="term" value="F:racemase and epimerase activity"/>
    <property type="evidence" value="ECO:0007669"/>
    <property type="project" value="UniProtKB-ARBA"/>
</dbReference>
<dbReference type="AlphaFoldDB" id="A0A9D9NKS9"/>
<dbReference type="GO" id="GO:0046872">
    <property type="term" value="F:metal ion binding"/>
    <property type="evidence" value="ECO:0007669"/>
    <property type="project" value="UniProtKB-KW"/>
</dbReference>
<dbReference type="SFLD" id="SFLDS00001">
    <property type="entry name" value="Enolase"/>
    <property type="match status" value="1"/>
</dbReference>
<dbReference type="SFLD" id="SFLDG00180">
    <property type="entry name" value="muconate_cycloisomerase"/>
    <property type="match status" value="1"/>
</dbReference>
<dbReference type="SFLD" id="SFLDF00009">
    <property type="entry name" value="o-succinylbenzoate_synthase"/>
    <property type="match status" value="1"/>
</dbReference>